<evidence type="ECO:0000313" key="16">
    <source>
        <dbReference type="RefSeq" id="XP_031753019.1"/>
    </source>
</evidence>
<feature type="domain" description="DAZ" evidence="13">
    <location>
        <begin position="155"/>
        <end position="180"/>
    </location>
</feature>
<dbReference type="InterPro" id="IPR037551">
    <property type="entry name" value="DAZ_RRM_vert"/>
</dbReference>
<dbReference type="FunFam" id="3.30.70.330:FF:000180">
    <property type="entry name" value="Deleted in azoospermia-like"/>
    <property type="match status" value="1"/>
</dbReference>
<dbReference type="GO" id="GO:0003730">
    <property type="term" value="F:mRNA 3'-UTR binding"/>
    <property type="evidence" value="ECO:0007669"/>
    <property type="project" value="InterPro"/>
</dbReference>
<dbReference type="Proteomes" id="UP000008143">
    <property type="component" value="Chromosome 1"/>
</dbReference>
<protein>
    <submittedName>
        <fullName evidence="14 16">Deleted in azoospermia-like</fullName>
    </submittedName>
</protein>
<keyword evidence="3" id="KW-0963">Cytoplasm</keyword>
<evidence type="ECO:0000256" key="5">
    <source>
        <dbReference type="ARBA" id="ARBA00022845"/>
    </source>
</evidence>
<name>A0A803J6Z2_XENTR</name>
<feature type="domain" description="RRM" evidence="12">
    <location>
        <begin position="30"/>
        <end position="105"/>
    </location>
</feature>
<evidence type="ECO:0000313" key="14">
    <source>
        <dbReference type="Ensembl" id="ENSXETP00000103570"/>
    </source>
</evidence>
<reference evidence="16" key="3">
    <citation type="submission" date="2025-04" db="UniProtKB">
        <authorList>
            <consortium name="RefSeq"/>
        </authorList>
    </citation>
    <scope>IDENTIFICATION</scope>
    <source>
        <strain evidence="16">Nigerian</strain>
        <tissue evidence="16">Liver and blood</tissue>
    </source>
</reference>
<evidence type="ECO:0000256" key="3">
    <source>
        <dbReference type="ARBA" id="ARBA00022490"/>
    </source>
</evidence>
<dbReference type="PANTHER" id="PTHR11176">
    <property type="entry name" value="BOULE-RELATED"/>
    <property type="match status" value="1"/>
</dbReference>
<dbReference type="PROSITE" id="PS50102">
    <property type="entry name" value="RRM"/>
    <property type="match status" value="1"/>
</dbReference>
<dbReference type="InterPro" id="IPR000504">
    <property type="entry name" value="RRM_dom"/>
</dbReference>
<dbReference type="AlphaFoldDB" id="A0A803J6Z2"/>
<dbReference type="SMART" id="SM00360">
    <property type="entry name" value="RRM"/>
    <property type="match status" value="1"/>
</dbReference>
<proteinExistence type="predicted"/>
<evidence type="ECO:0000256" key="7">
    <source>
        <dbReference type="ARBA" id="ARBA00022884"/>
    </source>
</evidence>
<dbReference type="InterPro" id="IPR012677">
    <property type="entry name" value="Nucleotide-bd_a/b_plait_sf"/>
</dbReference>
<reference evidence="14" key="2">
    <citation type="submission" date="2021-03" db="UniProtKB">
        <authorList>
            <consortium name="Ensembl"/>
        </authorList>
    </citation>
    <scope>IDENTIFICATION</scope>
</reference>
<dbReference type="PANTHER" id="PTHR11176:SF4">
    <property type="entry name" value="DELETED IN AZOOSPERMIA-LIKE"/>
    <property type="match status" value="1"/>
</dbReference>
<dbReference type="GO" id="GO:0045495">
    <property type="term" value="C:pole plasm"/>
    <property type="evidence" value="ECO:0007669"/>
    <property type="project" value="UniProtKB-ARBA"/>
</dbReference>
<keyword evidence="6" id="KW-0744">Spermatogenesis</keyword>
<dbReference type="PROSITE" id="PS51890">
    <property type="entry name" value="DAZ"/>
    <property type="match status" value="1"/>
</dbReference>
<reference evidence="14" key="1">
    <citation type="journal article" date="2010" name="Science">
        <title>The genome of the Western clawed frog Xenopus tropicalis.</title>
        <authorList>
            <person name="Hellsten U."/>
            <person name="Harland R.M."/>
            <person name="Gilchrist M.J."/>
            <person name="Hendrix D."/>
            <person name="Jurka J."/>
            <person name="Kapitonov V."/>
            <person name="Ovcharenko I."/>
            <person name="Putnam N.H."/>
            <person name="Shu S."/>
            <person name="Taher L."/>
            <person name="Blitz I.L."/>
            <person name="Blumberg B."/>
            <person name="Dichmann D.S."/>
            <person name="Dubchak I."/>
            <person name="Amaya E."/>
            <person name="Detter J.C."/>
            <person name="Fletcher R."/>
            <person name="Gerhard D.S."/>
            <person name="Goodstein D."/>
            <person name="Graves T."/>
            <person name="Grigoriev I.V."/>
            <person name="Grimwood J."/>
            <person name="Kawashima T."/>
            <person name="Lindquist E."/>
            <person name="Lucas S.M."/>
            <person name="Mead P.E."/>
            <person name="Mitros T."/>
            <person name="Ogino H."/>
            <person name="Ohta Y."/>
            <person name="Poliakov A.V."/>
            <person name="Pollet N."/>
            <person name="Robert J."/>
            <person name="Salamov A."/>
            <person name="Sater A.K."/>
            <person name="Schmutz J."/>
            <person name="Terry A."/>
            <person name="Vize P.D."/>
            <person name="Warren W.C."/>
            <person name="Wells D."/>
            <person name="Wills A."/>
            <person name="Wilson R.K."/>
            <person name="Zimmerman L.B."/>
            <person name="Zorn A.M."/>
            <person name="Grainger R."/>
            <person name="Grammer T."/>
            <person name="Khokha M.K."/>
            <person name="Richardson P.M."/>
            <person name="Rokhsar D.S."/>
        </authorList>
    </citation>
    <scope>NUCLEOTIDE SEQUENCE [LARGE SCALE GENOMIC DNA]</scope>
    <source>
        <strain evidence="14">Nigerian</strain>
    </source>
</reference>
<gene>
    <name evidence="14 16 17" type="primary">dazl</name>
    <name evidence="16" type="synonym">dazh</name>
    <name evidence="16" type="synonym">dazl1</name>
    <name evidence="16" type="synonym">dazla</name>
    <name evidence="16" type="synonym">spgyla</name>
    <name evidence="16" type="synonym">Xdazl</name>
</gene>
<dbReference type="InterPro" id="IPR035979">
    <property type="entry name" value="RBD_domain_sf"/>
</dbReference>
<dbReference type="GO" id="GO:0006417">
    <property type="term" value="P:regulation of translation"/>
    <property type="evidence" value="ECO:0007669"/>
    <property type="project" value="UniProtKB-KW"/>
</dbReference>
<dbReference type="CDD" id="cd12672">
    <property type="entry name" value="RRM_DAZL"/>
    <property type="match status" value="1"/>
</dbReference>
<dbReference type="GO" id="GO:0007283">
    <property type="term" value="P:spermatogenesis"/>
    <property type="evidence" value="ECO:0007669"/>
    <property type="project" value="UniProtKB-KW"/>
</dbReference>
<dbReference type="GeneID" id="394676"/>
<dbReference type="Bgee" id="ENSXETG00000025199">
    <property type="expression patterns" value="Expressed in testis and 14 other cell types or tissues"/>
</dbReference>
<dbReference type="Xenbase" id="XB-GENE-1006218">
    <property type="gene designation" value="dazl"/>
</dbReference>
<keyword evidence="8" id="KW-0896">Oogenesis</keyword>
<comment type="function">
    <text evidence="9">RNA-binding protein that is required for primordial germ cell (PGC) differentiation and indirectly necessary for the migration of PGCs through the endoderm. May promote meiotic cell division during spermatogenesis. Shows a preference for G- and U-rich RNAs and probably binds the 3'-UTR of target mRNAs. Stimulates the initiation of translation of mRNAs through the recruitment of poly(A)-binding proteins (PABPs).</text>
</comment>
<evidence type="ECO:0000256" key="2">
    <source>
        <dbReference type="ARBA" id="ARBA00022473"/>
    </source>
</evidence>
<evidence type="ECO:0000259" key="12">
    <source>
        <dbReference type="PROSITE" id="PS50102"/>
    </source>
</evidence>
<evidence type="ECO:0000259" key="13">
    <source>
        <dbReference type="PROSITE" id="PS51890"/>
    </source>
</evidence>
<accession>A0A803J6Z2</accession>
<evidence type="ECO:0000313" key="17">
    <source>
        <dbReference type="Xenbase" id="XB-GENE-1006218"/>
    </source>
</evidence>
<dbReference type="CTD" id="1618"/>
<sequence>MSATEASAGEEAASATSQAFVLPEGKVIPNTVFVGGIDITMDEMAIGNLFEKYGKVKDLKIITDRTGVSKGYGFVSFYDEVDVQKIVKSQINFHGKKLKLGPAIRKMQRICTYVQTSPVVISPPTQFHPTWNSQNADSYIQHSPIISPVTQYVQACPYPSSPPMAIQQIPVGCQQPSYFQVSPQWPTDQRNYMFPSPAFTFNYNCCEIDPNGGEPMPREYHIDQAVSASGANLQKGLNGKNLQFHCFALTLEICGHEYPDYYILLV</sequence>
<dbReference type="SUPFAM" id="SSF54928">
    <property type="entry name" value="RNA-binding domain, RBD"/>
    <property type="match status" value="1"/>
</dbReference>
<evidence type="ECO:0000256" key="4">
    <source>
        <dbReference type="ARBA" id="ARBA00022782"/>
    </source>
</evidence>
<keyword evidence="15" id="KW-1185">Reference proteome</keyword>
<comment type="subunit">
    <text evidence="10">Interacts with the C-terminus of pabp1 and with epabp. Prior to oocyte maturation, found in a complex with epabp and pum2 proteins and spdy1 mRNA; pum2 dissociates from the complex during maturation.</text>
</comment>
<dbReference type="Ensembl" id="ENSXETT00000117695">
    <property type="protein sequence ID" value="ENSXETP00000103570"/>
    <property type="gene ID" value="ENSXETG00000025199"/>
</dbReference>
<dbReference type="GO" id="GO:0048477">
    <property type="term" value="P:oogenesis"/>
    <property type="evidence" value="ECO:0007669"/>
    <property type="project" value="UniProtKB-KW"/>
</dbReference>
<evidence type="ECO:0000256" key="8">
    <source>
        <dbReference type="ARBA" id="ARBA00022943"/>
    </source>
</evidence>
<comment type="subcellular location">
    <subcellularLocation>
        <location evidence="1">Cytoplasm</location>
    </subcellularLocation>
</comment>
<keyword evidence="7 11" id="KW-0694">RNA-binding</keyword>
<dbReference type="RefSeq" id="XP_031753019.1">
    <property type="nucleotide sequence ID" value="XM_031897159.1"/>
</dbReference>
<keyword evidence="5" id="KW-0810">Translation regulation</keyword>
<evidence type="ECO:0000256" key="11">
    <source>
        <dbReference type="PROSITE-ProRule" id="PRU00176"/>
    </source>
</evidence>
<keyword evidence="4" id="KW-0221">Differentiation</keyword>
<keyword evidence="2" id="KW-0217">Developmental protein</keyword>
<evidence type="ECO:0000313" key="15">
    <source>
        <dbReference type="Proteomes" id="UP000008143"/>
    </source>
</evidence>
<evidence type="ECO:0000256" key="9">
    <source>
        <dbReference type="ARBA" id="ARBA00057262"/>
    </source>
</evidence>
<evidence type="ECO:0000256" key="10">
    <source>
        <dbReference type="ARBA" id="ARBA00064561"/>
    </source>
</evidence>
<dbReference type="Pfam" id="PF00076">
    <property type="entry name" value="RRM_1"/>
    <property type="match status" value="1"/>
</dbReference>
<evidence type="ECO:0000256" key="6">
    <source>
        <dbReference type="ARBA" id="ARBA00022871"/>
    </source>
</evidence>
<dbReference type="GeneTree" id="ENSGT00530000063480"/>
<dbReference type="InterPro" id="IPR043628">
    <property type="entry name" value="DAZ_dom"/>
</dbReference>
<evidence type="ECO:0000256" key="1">
    <source>
        <dbReference type="ARBA" id="ARBA00004496"/>
    </source>
</evidence>
<organism evidence="14">
    <name type="scientific">Xenopus tropicalis</name>
    <name type="common">Western clawed frog</name>
    <name type="synonym">Silurana tropicalis</name>
    <dbReference type="NCBI Taxonomy" id="8364"/>
    <lineage>
        <taxon>Eukaryota</taxon>
        <taxon>Metazoa</taxon>
        <taxon>Chordata</taxon>
        <taxon>Craniata</taxon>
        <taxon>Vertebrata</taxon>
        <taxon>Euteleostomi</taxon>
        <taxon>Amphibia</taxon>
        <taxon>Batrachia</taxon>
        <taxon>Anura</taxon>
        <taxon>Pipoidea</taxon>
        <taxon>Pipidae</taxon>
        <taxon>Xenopodinae</taxon>
        <taxon>Xenopus</taxon>
        <taxon>Silurana</taxon>
    </lineage>
</organism>
<dbReference type="Gene3D" id="3.30.70.330">
    <property type="match status" value="1"/>
</dbReference>
<dbReference type="AGR" id="Xenbase:XB-GENE-1006218"/>